<name>A0A011QMT7_9PROT</name>
<comment type="caution">
    <text evidence="2">The sequence shown here is derived from an EMBL/GenBank/DDBJ whole genome shotgun (WGS) entry which is preliminary data.</text>
</comment>
<organism evidence="2 3">
    <name type="scientific">Candidatus Accumulibacter appositus</name>
    <dbReference type="NCBI Taxonomy" id="1454003"/>
    <lineage>
        <taxon>Bacteria</taxon>
        <taxon>Pseudomonadati</taxon>
        <taxon>Pseudomonadota</taxon>
        <taxon>Betaproteobacteria</taxon>
        <taxon>Candidatus Accumulibacter</taxon>
    </lineage>
</organism>
<evidence type="ECO:0000313" key="2">
    <source>
        <dbReference type="EMBL" id="EXI80184.1"/>
    </source>
</evidence>
<dbReference type="AlphaFoldDB" id="A0A011QMT7"/>
<accession>A0A011QMT7</accession>
<proteinExistence type="predicted"/>
<sequence precursor="true">MSRIARAFQKTATASATLMLALLAVSNPLHAGDEKPQGENIDASDPTKIYTYLGAGPKYTDYTNGEHMIELRVSGNLGLSKQDMVFFNAGYGEHSGDKVPGNNTGLTNARARWFHLVEMDYAVSSGYRGWATQIDLQLAGQLKGTDGQNVLSFGALPAFGLNKQWSLYLPMNVVNSWDKKFGSYNGVGLNVSPLLVYNPDNWWDGAYVQFWGGYTRFVSGNLSGEGAGHLDITVAGKITPTVTWTLLAQKNVDVDLQSYRRDANSGLKNDWNAFLFFTTYF</sequence>
<keyword evidence="1" id="KW-0732">Signal</keyword>
<feature type="chain" id="PRO_5001462369" description="Transporter" evidence="1">
    <location>
        <begin position="32"/>
        <end position="281"/>
    </location>
</feature>
<dbReference type="STRING" id="1454003.AW10_01961"/>
<gene>
    <name evidence="2" type="ORF">AW10_01961</name>
</gene>
<dbReference type="EMBL" id="JEMX01000039">
    <property type="protein sequence ID" value="EXI80184.1"/>
    <property type="molecule type" value="Genomic_DNA"/>
</dbReference>
<evidence type="ECO:0000256" key="1">
    <source>
        <dbReference type="SAM" id="SignalP"/>
    </source>
</evidence>
<protein>
    <recommendedName>
        <fullName evidence="4">Transporter</fullName>
    </recommendedName>
</protein>
<evidence type="ECO:0008006" key="4">
    <source>
        <dbReference type="Google" id="ProtNLM"/>
    </source>
</evidence>
<dbReference type="Proteomes" id="UP000021816">
    <property type="component" value="Unassembled WGS sequence"/>
</dbReference>
<evidence type="ECO:0000313" key="3">
    <source>
        <dbReference type="Proteomes" id="UP000021816"/>
    </source>
</evidence>
<reference evidence="2 3" key="1">
    <citation type="submission" date="2014-02" db="EMBL/GenBank/DDBJ databases">
        <title>Expanding our view of genomic diversity in Candidatus Accumulibacter clades.</title>
        <authorList>
            <person name="Skennerton C.T."/>
            <person name="Barr J.J."/>
            <person name="Slater F.R."/>
            <person name="Bond P.L."/>
            <person name="Tyson G.W."/>
        </authorList>
    </citation>
    <scope>NUCLEOTIDE SEQUENCE [LARGE SCALE GENOMIC DNA]</scope>
    <source>
        <strain evidence="3">BA-92</strain>
    </source>
</reference>
<feature type="signal peptide" evidence="1">
    <location>
        <begin position="1"/>
        <end position="31"/>
    </location>
</feature>
<dbReference type="PATRIC" id="fig|1454003.3.peg.2008"/>